<evidence type="ECO:0000313" key="3">
    <source>
        <dbReference type="Proteomes" id="UP001383192"/>
    </source>
</evidence>
<sequence length="103" mass="10624">MSGANAHTVDQPISGAPKLPSEVVEPTRSNTAPQQGSTQPGSGSAVHETTGAQSTEQPHLSFKEQVIGVAQKTRGTVLNKPDLKEHGEQVLAGNAPAVKPGHE</sequence>
<dbReference type="Proteomes" id="UP001383192">
    <property type="component" value="Unassembled WGS sequence"/>
</dbReference>
<protein>
    <recommendedName>
        <fullName evidence="4">Death-associated protein 1</fullName>
    </recommendedName>
</protein>
<feature type="compositionally biased region" description="Polar residues" evidence="1">
    <location>
        <begin position="27"/>
        <end position="42"/>
    </location>
</feature>
<keyword evidence="3" id="KW-1185">Reference proteome</keyword>
<organism evidence="2 3">
    <name type="scientific">Paramarasmius palmivorus</name>
    <dbReference type="NCBI Taxonomy" id="297713"/>
    <lineage>
        <taxon>Eukaryota</taxon>
        <taxon>Fungi</taxon>
        <taxon>Dikarya</taxon>
        <taxon>Basidiomycota</taxon>
        <taxon>Agaricomycotina</taxon>
        <taxon>Agaricomycetes</taxon>
        <taxon>Agaricomycetidae</taxon>
        <taxon>Agaricales</taxon>
        <taxon>Marasmiineae</taxon>
        <taxon>Marasmiaceae</taxon>
        <taxon>Paramarasmius</taxon>
    </lineage>
</organism>
<comment type="caution">
    <text evidence="2">The sequence shown here is derived from an EMBL/GenBank/DDBJ whole genome shotgun (WGS) entry which is preliminary data.</text>
</comment>
<proteinExistence type="predicted"/>
<evidence type="ECO:0008006" key="4">
    <source>
        <dbReference type="Google" id="ProtNLM"/>
    </source>
</evidence>
<feature type="region of interest" description="Disordered" evidence="1">
    <location>
        <begin position="1"/>
        <end position="103"/>
    </location>
</feature>
<evidence type="ECO:0000256" key="1">
    <source>
        <dbReference type="SAM" id="MobiDB-lite"/>
    </source>
</evidence>
<dbReference type="EMBL" id="JAYKXP010000090">
    <property type="protein sequence ID" value="KAK7028148.1"/>
    <property type="molecule type" value="Genomic_DNA"/>
</dbReference>
<reference evidence="2 3" key="1">
    <citation type="submission" date="2024-01" db="EMBL/GenBank/DDBJ databases">
        <title>A draft genome for a cacao thread blight-causing isolate of Paramarasmius palmivorus.</title>
        <authorList>
            <person name="Baruah I.K."/>
            <person name="Bukari Y."/>
            <person name="Amoako-Attah I."/>
            <person name="Meinhardt L.W."/>
            <person name="Bailey B.A."/>
            <person name="Cohen S.P."/>
        </authorList>
    </citation>
    <scope>NUCLEOTIDE SEQUENCE [LARGE SCALE GENOMIC DNA]</scope>
    <source>
        <strain evidence="2 3">GH-12</strain>
    </source>
</reference>
<dbReference type="AlphaFoldDB" id="A0AAW0BPH9"/>
<gene>
    <name evidence="2" type="ORF">VNI00_014963</name>
</gene>
<accession>A0AAW0BPH9</accession>
<evidence type="ECO:0000313" key="2">
    <source>
        <dbReference type="EMBL" id="KAK7028148.1"/>
    </source>
</evidence>
<name>A0AAW0BPH9_9AGAR</name>